<dbReference type="InterPro" id="IPR014146">
    <property type="entry name" value="LigD_ligase_dom"/>
</dbReference>
<keyword evidence="3 23" id="KW-0436">Ligase</keyword>
<dbReference type="GO" id="GO:0046872">
    <property type="term" value="F:metal ion binding"/>
    <property type="evidence" value="ECO:0007669"/>
    <property type="project" value="UniProtKB-KW"/>
</dbReference>
<dbReference type="GO" id="GO:0003887">
    <property type="term" value="F:DNA-directed DNA polymerase activity"/>
    <property type="evidence" value="ECO:0007669"/>
    <property type="project" value="UniProtKB-KW"/>
</dbReference>
<evidence type="ECO:0000256" key="21">
    <source>
        <dbReference type="SAM" id="MobiDB-lite"/>
    </source>
</evidence>
<evidence type="ECO:0000256" key="10">
    <source>
        <dbReference type="ARBA" id="ARBA00022801"/>
    </source>
</evidence>
<dbReference type="GO" id="GO:0006310">
    <property type="term" value="P:DNA recombination"/>
    <property type="evidence" value="ECO:0007669"/>
    <property type="project" value="UniProtKB-KW"/>
</dbReference>
<evidence type="ECO:0000256" key="1">
    <source>
        <dbReference type="ARBA" id="ARBA00001936"/>
    </source>
</evidence>
<dbReference type="GO" id="GO:0003910">
    <property type="term" value="F:DNA ligase (ATP) activity"/>
    <property type="evidence" value="ECO:0007669"/>
    <property type="project" value="UniProtKB-EC"/>
</dbReference>
<protein>
    <recommendedName>
        <fullName evidence="2">DNA ligase (ATP)</fullName>
        <ecNumber evidence="2">6.5.1.1</ecNumber>
    </recommendedName>
    <alternativeName>
        <fullName evidence="19">NHEJ DNA polymerase</fullName>
    </alternativeName>
</protein>
<evidence type="ECO:0000256" key="20">
    <source>
        <dbReference type="ARBA" id="ARBA00034003"/>
    </source>
</evidence>
<evidence type="ECO:0000256" key="11">
    <source>
        <dbReference type="ARBA" id="ARBA00022839"/>
    </source>
</evidence>
<keyword evidence="12" id="KW-0067">ATP-binding</keyword>
<dbReference type="SUPFAM" id="SSF56091">
    <property type="entry name" value="DNA ligase/mRNA capping enzyme, catalytic domain"/>
    <property type="match status" value="1"/>
</dbReference>
<keyword evidence="7" id="KW-0479">Metal-binding</keyword>
<dbReference type="CDD" id="cd07971">
    <property type="entry name" value="OBF_DNA_ligase_LigD"/>
    <property type="match status" value="1"/>
</dbReference>
<evidence type="ECO:0000259" key="22">
    <source>
        <dbReference type="PROSITE" id="PS50160"/>
    </source>
</evidence>
<evidence type="ECO:0000256" key="14">
    <source>
        <dbReference type="ARBA" id="ARBA00023125"/>
    </source>
</evidence>
<dbReference type="SUPFAM" id="SSF50249">
    <property type="entry name" value="Nucleic acid-binding proteins"/>
    <property type="match status" value="1"/>
</dbReference>
<evidence type="ECO:0000256" key="2">
    <source>
        <dbReference type="ARBA" id="ARBA00012727"/>
    </source>
</evidence>
<dbReference type="Gene3D" id="3.30.1490.70">
    <property type="match status" value="1"/>
</dbReference>
<dbReference type="PANTHER" id="PTHR42705">
    <property type="entry name" value="BIFUNCTIONAL NON-HOMOLOGOUS END JOINING PROTEIN LIGD"/>
    <property type="match status" value="1"/>
</dbReference>
<dbReference type="GO" id="GO:0006281">
    <property type="term" value="P:DNA repair"/>
    <property type="evidence" value="ECO:0007669"/>
    <property type="project" value="UniProtKB-KW"/>
</dbReference>
<keyword evidence="4" id="KW-0808">Transferase</keyword>
<keyword evidence="8" id="KW-0547">Nucleotide-binding</keyword>
<dbReference type="InterPro" id="IPR012310">
    <property type="entry name" value="DNA_ligase_ATP-dep_cent"/>
</dbReference>
<dbReference type="GO" id="GO:0005524">
    <property type="term" value="F:ATP binding"/>
    <property type="evidence" value="ECO:0007669"/>
    <property type="project" value="UniProtKB-KW"/>
</dbReference>
<keyword evidence="13" id="KW-0239">DNA-directed DNA polymerase</keyword>
<dbReference type="CDD" id="cd04862">
    <property type="entry name" value="PaeLigD_Pol_like"/>
    <property type="match status" value="1"/>
</dbReference>
<keyword evidence="16" id="KW-0234">DNA repair</keyword>
<keyword evidence="11" id="KW-0269">Exonuclease</keyword>
<sequence length="835" mass="92293">MVLETYREKRDFKRTSEPPGASKAPSPGHSFVIQKHAARRLHYDLRLEMDGVLKSWAVTRGPSLFPGEKRLAVHVEDHPLEYGDFEGTIPKGEYGGGTVIVWDRGQWNPIGDAHKGYAKGHLDFELNGEKLKGRWHLVRIRGKPREKRENWLLIKGDDDEARPENAPDILVERPESAKTGRLIEDVAGEPPGWSSKSGKIIQESAGPAKPEPSKLKGARKAAIPGFVEPSLATLTGKPPDGARWIHEIKFDGYRLQVRIDGRRVKLLTRSGLDWSAKFGERLASAFKALPLDTALIDGELVVENENGASDFSSLQSDLSEGRTDRFVFYAFDLLYLDGYDLRAVPLISRKDGLSQLLADGGGPLRYSAHFEQDGDVVLQHACRLSLEGVVSKLRDAPYRSGRNKSWVKSKCSESQEFVVCGFVPSTTSRKAIGSLVLGYYEGDELVPVGRVGTGYTAAVAQDLYERLERIRTPESPFIRRLDAEAARHVRYVKPEVVAEIEVRGWTADGNLRHASFRGLREDKPAREIVRETARNVASTKLKSPVKLTHQDRLYWPDAGVTKEGLADYYADVWQRMAPFVVGRPLALVRCPDGIAGLCFFQKHAWKGLSRHIKLAHDPKDTSKEPIITIDDLDGLISLVQAGVLEIHPWGSTMAALEQPDMIIMDLDPDESVPWDSVISAATEVRNRLAACGLTSFVKTSGGKGLHVVAPLKQGAQWDEVKAFTKSIADAMASDSPERFVAKTTKLKRKGRILVDYLRNGRGATAVAPYSTRARPGAPVSMPLAWNELGGGLGPAYFTVNNAAIRLSHLAADPWADFWHAAVPLPRQPARRKRAA</sequence>
<dbReference type="AlphaFoldDB" id="A0A931BJL3"/>
<keyword evidence="18" id="KW-0511">Multifunctional enzyme</keyword>
<evidence type="ECO:0000256" key="13">
    <source>
        <dbReference type="ARBA" id="ARBA00022932"/>
    </source>
</evidence>
<accession>A0A931BJL3</accession>
<dbReference type="InterPro" id="IPR014143">
    <property type="entry name" value="NHEJ_ligase_prk"/>
</dbReference>
<keyword evidence="17" id="KW-0464">Manganese</keyword>
<feature type="compositionally biased region" description="Basic and acidic residues" evidence="21">
    <location>
        <begin position="1"/>
        <end position="16"/>
    </location>
</feature>
<dbReference type="InterPro" id="IPR012340">
    <property type="entry name" value="NA-bd_OB-fold"/>
</dbReference>
<keyword evidence="24" id="KW-1185">Reference proteome</keyword>
<proteinExistence type="predicted"/>
<keyword evidence="9" id="KW-0227">DNA damage</keyword>
<evidence type="ECO:0000313" key="23">
    <source>
        <dbReference type="EMBL" id="MBF9232411.1"/>
    </source>
</evidence>
<evidence type="ECO:0000256" key="7">
    <source>
        <dbReference type="ARBA" id="ARBA00022723"/>
    </source>
</evidence>
<feature type="region of interest" description="Disordered" evidence="21">
    <location>
        <begin position="186"/>
        <end position="216"/>
    </location>
</feature>
<evidence type="ECO:0000256" key="19">
    <source>
        <dbReference type="ARBA" id="ARBA00029943"/>
    </source>
</evidence>
<comment type="cofactor">
    <cofactor evidence="1">
        <name>Mn(2+)</name>
        <dbReference type="ChEBI" id="CHEBI:29035"/>
    </cofactor>
</comment>
<dbReference type="NCBIfam" id="NF004628">
    <property type="entry name" value="PRK05972.1"/>
    <property type="match status" value="1"/>
</dbReference>
<dbReference type="GO" id="GO:0004527">
    <property type="term" value="F:exonuclease activity"/>
    <property type="evidence" value="ECO:0007669"/>
    <property type="project" value="UniProtKB-KW"/>
</dbReference>
<feature type="region of interest" description="Disordered" evidence="21">
    <location>
        <begin position="1"/>
        <end position="29"/>
    </location>
</feature>
<dbReference type="Pfam" id="PF01068">
    <property type="entry name" value="DNA_ligase_A_M"/>
    <property type="match status" value="1"/>
</dbReference>
<dbReference type="Pfam" id="PF13298">
    <property type="entry name" value="LigD_N"/>
    <property type="match status" value="1"/>
</dbReference>
<evidence type="ECO:0000256" key="4">
    <source>
        <dbReference type="ARBA" id="ARBA00022679"/>
    </source>
</evidence>
<keyword evidence="15" id="KW-0233">DNA recombination</keyword>
<dbReference type="NCBIfam" id="TIGR02779">
    <property type="entry name" value="NHEJ_ligase_lig"/>
    <property type="match status" value="1"/>
</dbReference>
<name>A0A931BJL3_9HYPH</name>
<dbReference type="Proteomes" id="UP000599312">
    <property type="component" value="Unassembled WGS sequence"/>
</dbReference>
<dbReference type="InterPro" id="IPR012309">
    <property type="entry name" value="DNA_ligase_ATP-dep_C"/>
</dbReference>
<dbReference type="InterPro" id="IPR052171">
    <property type="entry name" value="NHEJ_LigD"/>
</dbReference>
<dbReference type="Gene3D" id="3.30.470.30">
    <property type="entry name" value="DNA ligase/mRNA capping enzyme"/>
    <property type="match status" value="1"/>
</dbReference>
<comment type="catalytic activity">
    <reaction evidence="20">
        <text>ATP + (deoxyribonucleotide)n-3'-hydroxyl + 5'-phospho-(deoxyribonucleotide)m = (deoxyribonucleotide)n+m + AMP + diphosphate.</text>
        <dbReference type="EC" id="6.5.1.1"/>
    </reaction>
</comment>
<dbReference type="InterPro" id="IPR033651">
    <property type="entry name" value="PaeLigD_Pol-like"/>
</dbReference>
<evidence type="ECO:0000256" key="12">
    <source>
        <dbReference type="ARBA" id="ARBA00022840"/>
    </source>
</evidence>
<dbReference type="PROSITE" id="PS50160">
    <property type="entry name" value="DNA_LIGASE_A3"/>
    <property type="match status" value="1"/>
</dbReference>
<dbReference type="NCBIfam" id="TIGR02778">
    <property type="entry name" value="ligD_pol"/>
    <property type="match status" value="1"/>
</dbReference>
<reference evidence="23" key="1">
    <citation type="submission" date="2020-11" db="EMBL/GenBank/DDBJ databases">
        <authorList>
            <person name="Kim M.K."/>
        </authorList>
    </citation>
    <scope>NUCLEOTIDE SEQUENCE</scope>
    <source>
        <strain evidence="23">BT350</strain>
    </source>
</reference>
<dbReference type="NCBIfam" id="TIGR02776">
    <property type="entry name" value="NHEJ_ligase_prk"/>
    <property type="match status" value="1"/>
</dbReference>
<dbReference type="NCBIfam" id="TIGR02777">
    <property type="entry name" value="LigD_PE_dom"/>
    <property type="match status" value="1"/>
</dbReference>
<gene>
    <name evidence="23" type="primary">ligD</name>
    <name evidence="23" type="ORF">I2H38_03350</name>
</gene>
<dbReference type="GO" id="GO:0003677">
    <property type="term" value="F:DNA binding"/>
    <property type="evidence" value="ECO:0007669"/>
    <property type="project" value="UniProtKB-KW"/>
</dbReference>
<evidence type="ECO:0000256" key="18">
    <source>
        <dbReference type="ARBA" id="ARBA00023268"/>
    </source>
</evidence>
<dbReference type="EMBL" id="JADQDO010000001">
    <property type="protein sequence ID" value="MBF9232411.1"/>
    <property type="molecule type" value="Genomic_DNA"/>
</dbReference>
<evidence type="ECO:0000256" key="15">
    <source>
        <dbReference type="ARBA" id="ARBA00023172"/>
    </source>
</evidence>
<evidence type="ECO:0000256" key="8">
    <source>
        <dbReference type="ARBA" id="ARBA00022741"/>
    </source>
</evidence>
<organism evidence="23 24">
    <name type="scientific">Microvirga alba</name>
    <dbReference type="NCBI Taxonomy" id="2791025"/>
    <lineage>
        <taxon>Bacteria</taxon>
        <taxon>Pseudomonadati</taxon>
        <taxon>Pseudomonadota</taxon>
        <taxon>Alphaproteobacteria</taxon>
        <taxon>Hyphomicrobiales</taxon>
        <taxon>Methylobacteriaceae</taxon>
        <taxon>Microvirga</taxon>
    </lineage>
</organism>
<dbReference type="Gene3D" id="3.90.920.10">
    <property type="entry name" value="DNA primase, PRIM domain"/>
    <property type="match status" value="1"/>
</dbReference>
<dbReference type="InterPro" id="IPR014145">
    <property type="entry name" value="LigD_pol_dom"/>
</dbReference>
<dbReference type="Gene3D" id="2.40.50.140">
    <property type="entry name" value="Nucleic acid-binding proteins"/>
    <property type="match status" value="1"/>
</dbReference>
<evidence type="ECO:0000256" key="16">
    <source>
        <dbReference type="ARBA" id="ARBA00023204"/>
    </source>
</evidence>
<keyword evidence="6" id="KW-0540">Nuclease</keyword>
<dbReference type="CDD" id="cd07906">
    <property type="entry name" value="Adenylation_DNA_ligase_LigD_LigC"/>
    <property type="match status" value="1"/>
</dbReference>
<dbReference type="EC" id="6.5.1.1" evidence="2"/>
<dbReference type="Pfam" id="PF04679">
    <property type="entry name" value="DNA_ligase_A_C"/>
    <property type="match status" value="1"/>
</dbReference>
<evidence type="ECO:0000256" key="3">
    <source>
        <dbReference type="ARBA" id="ARBA00022598"/>
    </source>
</evidence>
<evidence type="ECO:0000256" key="17">
    <source>
        <dbReference type="ARBA" id="ARBA00023211"/>
    </source>
</evidence>
<feature type="domain" description="ATP-dependent DNA ligase family profile" evidence="22">
    <location>
        <begin position="319"/>
        <end position="452"/>
    </location>
</feature>
<evidence type="ECO:0000256" key="6">
    <source>
        <dbReference type="ARBA" id="ARBA00022722"/>
    </source>
</evidence>
<dbReference type="PANTHER" id="PTHR42705:SF2">
    <property type="entry name" value="BIFUNCTIONAL NON-HOMOLOGOUS END JOINING PROTEIN LIGD"/>
    <property type="match status" value="1"/>
</dbReference>
<evidence type="ECO:0000313" key="24">
    <source>
        <dbReference type="Proteomes" id="UP000599312"/>
    </source>
</evidence>
<dbReference type="InterPro" id="IPR014144">
    <property type="entry name" value="LigD_PE_domain"/>
</dbReference>
<evidence type="ECO:0000256" key="9">
    <source>
        <dbReference type="ARBA" id="ARBA00022763"/>
    </source>
</evidence>
<dbReference type="Pfam" id="PF21686">
    <property type="entry name" value="LigD_Prim-Pol"/>
    <property type="match status" value="1"/>
</dbReference>
<keyword evidence="5" id="KW-0548">Nucleotidyltransferase</keyword>
<keyword evidence="10" id="KW-0378">Hydrolase</keyword>
<evidence type="ECO:0000256" key="5">
    <source>
        <dbReference type="ARBA" id="ARBA00022695"/>
    </source>
</evidence>
<dbReference type="RefSeq" id="WP_196270367.1">
    <property type="nucleotide sequence ID" value="NZ_JADQDO010000001.1"/>
</dbReference>
<comment type="caution">
    <text evidence="23">The sequence shown here is derived from an EMBL/GenBank/DDBJ whole genome shotgun (WGS) entry which is preliminary data.</text>
</comment>
<keyword evidence="14" id="KW-0238">DNA-binding</keyword>